<dbReference type="Gene3D" id="6.10.340.10">
    <property type="match status" value="1"/>
</dbReference>
<evidence type="ECO:0000256" key="4">
    <source>
        <dbReference type="SAM" id="Phobius"/>
    </source>
</evidence>
<organism evidence="7 8">
    <name type="scientific">Alteromonas lipolytica</name>
    <dbReference type="NCBI Taxonomy" id="1856405"/>
    <lineage>
        <taxon>Bacteria</taxon>
        <taxon>Pseudomonadati</taxon>
        <taxon>Pseudomonadota</taxon>
        <taxon>Gammaproteobacteria</taxon>
        <taxon>Alteromonadales</taxon>
        <taxon>Alteromonadaceae</taxon>
        <taxon>Alteromonas/Salinimonas group</taxon>
        <taxon>Alteromonas</taxon>
    </lineage>
</organism>
<dbReference type="GO" id="GO:0043709">
    <property type="term" value="P:cell adhesion involved in single-species biofilm formation"/>
    <property type="evidence" value="ECO:0007669"/>
    <property type="project" value="TreeGrafter"/>
</dbReference>
<dbReference type="PANTHER" id="PTHR45138:SF9">
    <property type="entry name" value="DIGUANYLATE CYCLASE DGCM-RELATED"/>
    <property type="match status" value="1"/>
</dbReference>
<evidence type="ECO:0000256" key="3">
    <source>
        <dbReference type="ARBA" id="ARBA00034247"/>
    </source>
</evidence>
<accession>A0A1E8FCU4</accession>
<dbReference type="STRING" id="1856405.BFC17_19440"/>
<dbReference type="GO" id="GO:1902201">
    <property type="term" value="P:negative regulation of bacterial-type flagellum-dependent cell motility"/>
    <property type="evidence" value="ECO:0007669"/>
    <property type="project" value="TreeGrafter"/>
</dbReference>
<comment type="catalytic activity">
    <reaction evidence="3">
        <text>2 GTP = 3',3'-c-di-GMP + 2 diphosphate</text>
        <dbReference type="Rhea" id="RHEA:24898"/>
        <dbReference type="ChEBI" id="CHEBI:33019"/>
        <dbReference type="ChEBI" id="CHEBI:37565"/>
        <dbReference type="ChEBI" id="CHEBI:58805"/>
        <dbReference type="EC" id="2.7.7.65"/>
    </reaction>
</comment>
<dbReference type="PROSITE" id="PS50887">
    <property type="entry name" value="GGDEF"/>
    <property type="match status" value="1"/>
</dbReference>
<feature type="transmembrane region" description="Helical" evidence="4">
    <location>
        <begin position="20"/>
        <end position="45"/>
    </location>
</feature>
<dbReference type="Pfam" id="PF00672">
    <property type="entry name" value="HAMP"/>
    <property type="match status" value="1"/>
</dbReference>
<dbReference type="SMART" id="SM00267">
    <property type="entry name" value="GGDEF"/>
    <property type="match status" value="1"/>
</dbReference>
<dbReference type="GO" id="GO:0052621">
    <property type="term" value="F:diguanylate cyclase activity"/>
    <property type="evidence" value="ECO:0007669"/>
    <property type="project" value="UniProtKB-EC"/>
</dbReference>
<dbReference type="InterPro" id="IPR003660">
    <property type="entry name" value="HAMP_dom"/>
</dbReference>
<gene>
    <name evidence="7" type="ORF">BFC17_19440</name>
</gene>
<dbReference type="Gene3D" id="3.30.70.270">
    <property type="match status" value="1"/>
</dbReference>
<dbReference type="NCBIfam" id="TIGR00254">
    <property type="entry name" value="GGDEF"/>
    <property type="match status" value="1"/>
</dbReference>
<comment type="caution">
    <text evidence="7">The sequence shown here is derived from an EMBL/GenBank/DDBJ whole genome shotgun (WGS) entry which is preliminary data.</text>
</comment>
<keyword evidence="4" id="KW-1133">Transmembrane helix</keyword>
<comment type="cofactor">
    <cofactor evidence="1">
        <name>Mg(2+)</name>
        <dbReference type="ChEBI" id="CHEBI:18420"/>
    </cofactor>
</comment>
<dbReference type="CDD" id="cd01949">
    <property type="entry name" value="GGDEF"/>
    <property type="match status" value="1"/>
</dbReference>
<dbReference type="OrthoDB" id="5756373at2"/>
<dbReference type="InterPro" id="IPR029787">
    <property type="entry name" value="Nucleotide_cyclase"/>
</dbReference>
<dbReference type="GO" id="GO:0005886">
    <property type="term" value="C:plasma membrane"/>
    <property type="evidence" value="ECO:0007669"/>
    <property type="project" value="TreeGrafter"/>
</dbReference>
<evidence type="ECO:0000313" key="7">
    <source>
        <dbReference type="EMBL" id="OFI33752.1"/>
    </source>
</evidence>
<feature type="transmembrane region" description="Helical" evidence="4">
    <location>
        <begin position="311"/>
        <end position="334"/>
    </location>
</feature>
<dbReference type="SUPFAM" id="SSF55073">
    <property type="entry name" value="Nucleotide cyclase"/>
    <property type="match status" value="1"/>
</dbReference>
<keyword evidence="4" id="KW-0812">Transmembrane</keyword>
<evidence type="ECO:0000259" key="5">
    <source>
        <dbReference type="PROSITE" id="PS50885"/>
    </source>
</evidence>
<dbReference type="FunFam" id="3.30.70.270:FF:000001">
    <property type="entry name" value="Diguanylate cyclase domain protein"/>
    <property type="match status" value="1"/>
</dbReference>
<protein>
    <recommendedName>
        <fullName evidence="2">diguanylate cyclase</fullName>
        <ecNumber evidence="2">2.7.7.65</ecNumber>
    </recommendedName>
</protein>
<dbReference type="AlphaFoldDB" id="A0A1E8FCU4"/>
<dbReference type="EMBL" id="MJIC01000014">
    <property type="protein sequence ID" value="OFI33752.1"/>
    <property type="molecule type" value="Genomic_DNA"/>
</dbReference>
<dbReference type="InterPro" id="IPR000160">
    <property type="entry name" value="GGDEF_dom"/>
</dbReference>
<dbReference type="Proteomes" id="UP000176037">
    <property type="component" value="Unassembled WGS sequence"/>
</dbReference>
<dbReference type="GO" id="GO:0007165">
    <property type="term" value="P:signal transduction"/>
    <property type="evidence" value="ECO:0007669"/>
    <property type="project" value="InterPro"/>
</dbReference>
<evidence type="ECO:0000313" key="8">
    <source>
        <dbReference type="Proteomes" id="UP000176037"/>
    </source>
</evidence>
<dbReference type="EC" id="2.7.7.65" evidence="2"/>
<evidence type="ECO:0000256" key="2">
    <source>
        <dbReference type="ARBA" id="ARBA00012528"/>
    </source>
</evidence>
<proteinExistence type="predicted"/>
<dbReference type="InterPro" id="IPR050469">
    <property type="entry name" value="Diguanylate_Cyclase"/>
</dbReference>
<feature type="domain" description="HAMP" evidence="5">
    <location>
        <begin position="331"/>
        <end position="382"/>
    </location>
</feature>
<evidence type="ECO:0000259" key="6">
    <source>
        <dbReference type="PROSITE" id="PS50887"/>
    </source>
</evidence>
<dbReference type="Pfam" id="PF00990">
    <property type="entry name" value="GGDEF"/>
    <property type="match status" value="1"/>
</dbReference>
<dbReference type="CDD" id="cd06225">
    <property type="entry name" value="HAMP"/>
    <property type="match status" value="1"/>
</dbReference>
<name>A0A1E8FCU4_9ALTE</name>
<feature type="domain" description="GGDEF" evidence="6">
    <location>
        <begin position="418"/>
        <end position="555"/>
    </location>
</feature>
<keyword evidence="4" id="KW-0472">Membrane</keyword>
<evidence type="ECO:0000256" key="1">
    <source>
        <dbReference type="ARBA" id="ARBA00001946"/>
    </source>
</evidence>
<dbReference type="PROSITE" id="PS50885">
    <property type="entry name" value="HAMP"/>
    <property type="match status" value="1"/>
</dbReference>
<dbReference type="PANTHER" id="PTHR45138">
    <property type="entry name" value="REGULATORY COMPONENTS OF SENSORY TRANSDUCTION SYSTEM"/>
    <property type="match status" value="1"/>
</dbReference>
<reference evidence="7 8" key="1">
    <citation type="submission" date="2016-09" db="EMBL/GenBank/DDBJ databases">
        <title>Alteromonas lipolytica, a new species isolated from sea water.</title>
        <authorList>
            <person name="Wu Y.-H."/>
            <person name="Cheng H."/>
            <person name="Xu X.-W."/>
        </authorList>
    </citation>
    <scope>NUCLEOTIDE SEQUENCE [LARGE SCALE GENOMIC DNA]</scope>
    <source>
        <strain evidence="7 8">JW12</strain>
    </source>
</reference>
<dbReference type="RefSeq" id="WP_070176679.1">
    <property type="nucleotide sequence ID" value="NZ_BMJR01000003.1"/>
</dbReference>
<dbReference type="InterPro" id="IPR043128">
    <property type="entry name" value="Rev_trsase/Diguanyl_cyclase"/>
</dbReference>
<keyword evidence="8" id="KW-1185">Reference proteome</keyword>
<sequence length="561" mass="63399">MNSAAEHLTSKKRFFSQQLYSLAGIVNMSLVALIIVVTILAYSTYSKLTAFEKSLDSMMDESLPSVIQSGKLYSQMNLLLSITEQLSMADSEAMRRIATNAIANQLEGLQKTSMAYQHTQYVISQISSVERELSALNRLVQQKIATNTQIEQQHKMLYQLQRQINLDMAAPLNSQVSKDWLLLFSRMLFMSSELITIDRLSQIRDKQAELNRSFETLSLLSDNLPANQQEAAQLAIAALSDTVLHPGHGLINQRQLQLKIQGRVQGRSNFVRNLIADYARLNEFESHQLNQSVLSRATQTSQEVEQQVRQASFLFVMVLLVYIGFAIFIQRVIVSRLKSLKNQVLQRSTGNANQISISGKDEIAELALSFERFAHTIELQKASLQEMSLRDALTGVANRRAFDDYYKQALNVATRQRWPLSILLIDVDFFKQYNDNYGHSQGDICLKKVANLIKSQLPRKTDVLARYGGEEFAVLLPDTDEQGAITVSNAILMCFKNAQLPHDFSGVADHVTVSVGISVGYIQQDYLALPSIEEADKALYKAKRTGRNRWYKYNAEEDMDE</sequence>